<keyword evidence="1" id="KW-0812">Transmembrane</keyword>
<keyword evidence="1" id="KW-1133">Transmembrane helix</keyword>
<name>A0A239P2Y1_9ACTN</name>
<reference evidence="2 3" key="1">
    <citation type="submission" date="2017-06" db="EMBL/GenBank/DDBJ databases">
        <authorList>
            <person name="Kim H.J."/>
            <person name="Triplett B.A."/>
        </authorList>
    </citation>
    <scope>NUCLEOTIDE SEQUENCE [LARGE SCALE GENOMIC DNA]</scope>
    <source>
        <strain evidence="2 3">CGMCC 4.2132</strain>
    </source>
</reference>
<dbReference type="AlphaFoldDB" id="A0A239P2Y1"/>
<sequence length="88" mass="9394">MMHDHHIASLDRRMTIESRKGSSSQRSSWFFVVAGWLFLILGAGVGALIGSESDATAGVIALVGMGLGCLLTAIVLMLEDLHRNRSGP</sequence>
<keyword evidence="1" id="KW-0472">Membrane</keyword>
<gene>
    <name evidence="2" type="ORF">SAMN05216276_10846</name>
</gene>
<feature type="transmembrane region" description="Helical" evidence="1">
    <location>
        <begin position="29"/>
        <end position="49"/>
    </location>
</feature>
<dbReference type="EMBL" id="FZOD01000084">
    <property type="protein sequence ID" value="SNT61491.1"/>
    <property type="molecule type" value="Genomic_DNA"/>
</dbReference>
<evidence type="ECO:0000313" key="3">
    <source>
        <dbReference type="Proteomes" id="UP000198282"/>
    </source>
</evidence>
<keyword evidence="3" id="KW-1185">Reference proteome</keyword>
<proteinExistence type="predicted"/>
<feature type="transmembrane region" description="Helical" evidence="1">
    <location>
        <begin position="55"/>
        <end position="78"/>
    </location>
</feature>
<organism evidence="2 3">
    <name type="scientific">Streptosporangium subroseum</name>
    <dbReference type="NCBI Taxonomy" id="106412"/>
    <lineage>
        <taxon>Bacteria</taxon>
        <taxon>Bacillati</taxon>
        <taxon>Actinomycetota</taxon>
        <taxon>Actinomycetes</taxon>
        <taxon>Streptosporangiales</taxon>
        <taxon>Streptosporangiaceae</taxon>
        <taxon>Streptosporangium</taxon>
    </lineage>
</organism>
<evidence type="ECO:0000256" key="1">
    <source>
        <dbReference type="SAM" id="Phobius"/>
    </source>
</evidence>
<evidence type="ECO:0000313" key="2">
    <source>
        <dbReference type="EMBL" id="SNT61491.1"/>
    </source>
</evidence>
<accession>A0A239P2Y1</accession>
<dbReference type="Proteomes" id="UP000198282">
    <property type="component" value="Unassembled WGS sequence"/>
</dbReference>
<protein>
    <submittedName>
        <fullName evidence="2">Uncharacterized protein</fullName>
    </submittedName>
</protein>